<evidence type="ECO:0000256" key="10">
    <source>
        <dbReference type="ARBA" id="ARBA00022990"/>
    </source>
</evidence>
<evidence type="ECO:0000256" key="9">
    <source>
        <dbReference type="ARBA" id="ARBA00022982"/>
    </source>
</evidence>
<reference evidence="16 17" key="1">
    <citation type="submission" date="2018-10" db="EMBL/GenBank/DDBJ databases">
        <authorList>
            <consortium name="Pathogen Informatics"/>
        </authorList>
    </citation>
    <scope>NUCLEOTIDE SEQUENCE [LARGE SCALE GENOMIC DNA]</scope>
</reference>
<evidence type="ECO:0000256" key="15">
    <source>
        <dbReference type="SAM" id="MobiDB-lite"/>
    </source>
</evidence>
<evidence type="ECO:0000256" key="4">
    <source>
        <dbReference type="ARBA" id="ARBA00011533"/>
    </source>
</evidence>
<dbReference type="InterPro" id="IPR009947">
    <property type="entry name" value="NDUA7"/>
</dbReference>
<evidence type="ECO:0000256" key="2">
    <source>
        <dbReference type="ARBA" id="ARBA00004443"/>
    </source>
</evidence>
<dbReference type="GO" id="GO:0006120">
    <property type="term" value="P:mitochondrial electron transport, NADH to ubiquinone"/>
    <property type="evidence" value="ECO:0007669"/>
    <property type="project" value="TreeGrafter"/>
</dbReference>
<keyword evidence="9" id="KW-0249">Electron transport</keyword>
<evidence type="ECO:0000256" key="3">
    <source>
        <dbReference type="ARBA" id="ARBA00005482"/>
    </source>
</evidence>
<evidence type="ECO:0000256" key="8">
    <source>
        <dbReference type="ARBA" id="ARBA00022792"/>
    </source>
</evidence>
<gene>
    <name evidence="16" type="ORF">MCOS_LOCUS8577</name>
</gene>
<dbReference type="OrthoDB" id="10063829at2759"/>
<proteinExistence type="inferred from homology"/>
<keyword evidence="11" id="KW-0496">Mitochondrion</keyword>
<keyword evidence="12" id="KW-0472">Membrane</keyword>
<name>A0A0R3ULL8_MESCO</name>
<dbReference type="EMBL" id="UXSR01005534">
    <property type="protein sequence ID" value="VDD82574.1"/>
    <property type="molecule type" value="Genomic_DNA"/>
</dbReference>
<feature type="compositionally biased region" description="Basic and acidic residues" evidence="15">
    <location>
        <begin position="82"/>
        <end position="91"/>
    </location>
</feature>
<dbReference type="AlphaFoldDB" id="A0A0R3ULL8"/>
<comment type="similarity">
    <text evidence="3">Belongs to the complex I NDUFA7 subunit family.</text>
</comment>
<evidence type="ECO:0000256" key="12">
    <source>
        <dbReference type="ARBA" id="ARBA00023136"/>
    </source>
</evidence>
<sequence length="91" mass="10416">MRYYNNAQRYGDLSAKRTQPPPNLPPGVAHKLSENYYYTRDVRREVGPPVEVYRPGPKMLTQGESSASSAPPPYDFTPGIRHKWDAKLQRP</sequence>
<evidence type="ECO:0000256" key="1">
    <source>
        <dbReference type="ARBA" id="ARBA00003195"/>
    </source>
</evidence>
<feature type="region of interest" description="Disordered" evidence="15">
    <location>
        <begin position="48"/>
        <end position="91"/>
    </location>
</feature>
<dbReference type="Pfam" id="PF07347">
    <property type="entry name" value="CI-B14_5a"/>
    <property type="match status" value="1"/>
</dbReference>
<keyword evidence="7" id="KW-0679">Respiratory chain</keyword>
<keyword evidence="17" id="KW-1185">Reference proteome</keyword>
<comment type="subunit">
    <text evidence="4">Complex I is composed of 45 different subunits.</text>
</comment>
<evidence type="ECO:0000313" key="17">
    <source>
        <dbReference type="Proteomes" id="UP000267029"/>
    </source>
</evidence>
<evidence type="ECO:0000256" key="11">
    <source>
        <dbReference type="ARBA" id="ARBA00023128"/>
    </source>
</evidence>
<accession>A0A0R3ULL8</accession>
<comment type="subcellular location">
    <subcellularLocation>
        <location evidence="2">Mitochondrion inner membrane</location>
        <topology evidence="2">Peripheral membrane protein</topology>
        <orientation evidence="2">Matrix side</orientation>
    </subcellularLocation>
</comment>
<keyword evidence="8" id="KW-0999">Mitochondrion inner membrane</keyword>
<evidence type="ECO:0000256" key="13">
    <source>
        <dbReference type="ARBA" id="ARBA00030360"/>
    </source>
</evidence>
<dbReference type="Proteomes" id="UP000267029">
    <property type="component" value="Unassembled WGS sequence"/>
</dbReference>
<keyword evidence="6" id="KW-0813">Transport</keyword>
<evidence type="ECO:0000256" key="14">
    <source>
        <dbReference type="ARBA" id="ARBA00033401"/>
    </source>
</evidence>
<dbReference type="GO" id="GO:0005743">
    <property type="term" value="C:mitochondrial inner membrane"/>
    <property type="evidence" value="ECO:0007669"/>
    <property type="project" value="UniProtKB-SubCell"/>
</dbReference>
<evidence type="ECO:0000256" key="7">
    <source>
        <dbReference type="ARBA" id="ARBA00022660"/>
    </source>
</evidence>
<dbReference type="STRING" id="53468.A0A0R3ULL8"/>
<keyword evidence="10" id="KW-0007">Acetylation</keyword>
<organism evidence="16 17">
    <name type="scientific">Mesocestoides corti</name>
    <name type="common">Flatworm</name>
    <dbReference type="NCBI Taxonomy" id="53468"/>
    <lineage>
        <taxon>Eukaryota</taxon>
        <taxon>Metazoa</taxon>
        <taxon>Spiralia</taxon>
        <taxon>Lophotrochozoa</taxon>
        <taxon>Platyhelminthes</taxon>
        <taxon>Cestoda</taxon>
        <taxon>Eucestoda</taxon>
        <taxon>Cyclophyllidea</taxon>
        <taxon>Mesocestoididae</taxon>
        <taxon>Mesocestoides</taxon>
    </lineage>
</organism>
<dbReference type="PANTHER" id="PTHR12485">
    <property type="entry name" value="NADH-UBIQUINONE OXIDOREDUCTASE SUBUNIT B"/>
    <property type="match status" value="1"/>
</dbReference>
<feature type="region of interest" description="Disordered" evidence="15">
    <location>
        <begin position="1"/>
        <end position="30"/>
    </location>
</feature>
<evidence type="ECO:0000313" key="16">
    <source>
        <dbReference type="EMBL" id="VDD82574.1"/>
    </source>
</evidence>
<dbReference type="PANTHER" id="PTHR12485:SF1">
    <property type="entry name" value="NADH DEHYDROGENASE [UBIQUINONE] 1 ALPHA SUBCOMPLEX SUBUNIT 7"/>
    <property type="match status" value="1"/>
</dbReference>
<evidence type="ECO:0000256" key="6">
    <source>
        <dbReference type="ARBA" id="ARBA00022448"/>
    </source>
</evidence>
<protein>
    <recommendedName>
        <fullName evidence="5">NADH dehydrogenase [ubiquinone] 1 alpha subcomplex subunit 7</fullName>
    </recommendedName>
    <alternativeName>
        <fullName evidence="14">Complex I-B14.5a</fullName>
    </alternativeName>
    <alternativeName>
        <fullName evidence="13">NADH-ubiquinone oxidoreductase subunit B14.5a</fullName>
    </alternativeName>
</protein>
<comment type="function">
    <text evidence="1">Accessory subunit of the mitochondrial membrane respiratory chain NADH dehydrogenase (Complex I), that is believed not to be involved in catalysis. Complex I functions in the transfer of electrons from NADH to the respiratory chain. The immediate electron acceptor for the enzyme is believed to be ubiquinone.</text>
</comment>
<evidence type="ECO:0000256" key="5">
    <source>
        <dbReference type="ARBA" id="ARBA00016383"/>
    </source>
</evidence>